<evidence type="ECO:0000313" key="2">
    <source>
        <dbReference type="EMBL" id="OGH65878.1"/>
    </source>
</evidence>
<gene>
    <name evidence="2" type="ORF">A3B90_03180</name>
</gene>
<name>A0A1F6M2S4_9BACT</name>
<evidence type="ECO:0000313" key="3">
    <source>
        <dbReference type="Proteomes" id="UP000178742"/>
    </source>
</evidence>
<organism evidence="2 3">
    <name type="scientific">Candidatus Magasanikbacteria bacterium RIFCSPHIGHO2_02_FULL_41_13</name>
    <dbReference type="NCBI Taxonomy" id="1798676"/>
    <lineage>
        <taxon>Bacteria</taxon>
        <taxon>Candidatus Magasanikiibacteriota</taxon>
    </lineage>
</organism>
<accession>A0A1F6M2S4</accession>
<dbReference type="AlphaFoldDB" id="A0A1F6M2S4"/>
<sequence length="267" mass="30473">MVLPVLDNLKHSITQIVKIYNIDISGAPTGRPRKIQIIDALTLALYQHRSTRATKISVYRDLQNVLHCSYKTFVVSLNSVATLAAEILMYLMRTNASQSHFIKYTDATDLPVCLKKNADKHKVMASFAGLGHSTKGWYFGVKMTMTRDAEGRLLGLKFTHPGVNDRDIFRNINKDFMGILVADAGYVSKDMERDMSIENKRILLIRPYKTMKRLATFWQLAIYKGRFQIEFDFRSLKLFHGLVTSMPRSVNGYLANYLHALLSFVLV</sequence>
<feature type="domain" description="Transposase DDE" evidence="1">
    <location>
        <begin position="98"/>
        <end position="238"/>
    </location>
</feature>
<comment type="caution">
    <text evidence="2">The sequence shown here is derived from an EMBL/GenBank/DDBJ whole genome shotgun (WGS) entry which is preliminary data.</text>
</comment>
<evidence type="ECO:0000259" key="1">
    <source>
        <dbReference type="Pfam" id="PF13612"/>
    </source>
</evidence>
<dbReference type="Proteomes" id="UP000178742">
    <property type="component" value="Unassembled WGS sequence"/>
</dbReference>
<reference evidence="2 3" key="1">
    <citation type="journal article" date="2016" name="Nat. Commun.">
        <title>Thousands of microbial genomes shed light on interconnected biogeochemical processes in an aquifer system.</title>
        <authorList>
            <person name="Anantharaman K."/>
            <person name="Brown C.T."/>
            <person name="Hug L.A."/>
            <person name="Sharon I."/>
            <person name="Castelle C.J."/>
            <person name="Probst A.J."/>
            <person name="Thomas B.C."/>
            <person name="Singh A."/>
            <person name="Wilkins M.J."/>
            <person name="Karaoz U."/>
            <person name="Brodie E.L."/>
            <person name="Williams K.H."/>
            <person name="Hubbard S.S."/>
            <person name="Banfield J.F."/>
        </authorList>
    </citation>
    <scope>NUCLEOTIDE SEQUENCE [LARGE SCALE GENOMIC DNA]</scope>
</reference>
<dbReference type="InterPro" id="IPR025668">
    <property type="entry name" value="Tnp_DDE_dom"/>
</dbReference>
<dbReference type="Pfam" id="PF13612">
    <property type="entry name" value="DDE_Tnp_1_3"/>
    <property type="match status" value="1"/>
</dbReference>
<protein>
    <recommendedName>
        <fullName evidence="1">Transposase DDE domain-containing protein</fullName>
    </recommendedName>
</protein>
<dbReference type="EMBL" id="MFPX01000029">
    <property type="protein sequence ID" value="OGH65878.1"/>
    <property type="molecule type" value="Genomic_DNA"/>
</dbReference>
<proteinExistence type="predicted"/>